<dbReference type="PROSITE" id="PS51668">
    <property type="entry name" value="TSAA_2"/>
    <property type="match status" value="1"/>
</dbReference>
<dbReference type="InterPro" id="IPR036413">
    <property type="entry name" value="YaeB-like_sf"/>
</dbReference>
<keyword evidence="8" id="KW-0808">Transferase</keyword>
<reference evidence="8 9" key="1">
    <citation type="submission" date="2018-04" db="EMBL/GenBank/DDBJ databases">
        <title>Halococcoides cellulosivorans gen. nov., sp. nov., an extremely halophilic cellulose-utilizing haloarchaeon from hypersaline lakes.</title>
        <authorList>
            <person name="Sorokin D.Y."/>
            <person name="Toshchakov S.V."/>
            <person name="Samarov N.I."/>
            <person name="Korzhenkov A."/>
            <person name="Kublanov I.V."/>
        </authorList>
    </citation>
    <scope>NUCLEOTIDE SEQUENCE [LARGE SCALE GENOMIC DNA]</scope>
    <source>
        <strain evidence="8 9">HArcel1</strain>
    </source>
</reference>
<evidence type="ECO:0000256" key="4">
    <source>
        <dbReference type="ARBA" id="ARBA00022833"/>
    </source>
</evidence>
<keyword evidence="4" id="KW-0862">Zinc</keyword>
<dbReference type="EMBL" id="CP028858">
    <property type="protein sequence ID" value="AWB26293.1"/>
    <property type="molecule type" value="Genomic_DNA"/>
</dbReference>
<evidence type="ECO:0000256" key="2">
    <source>
        <dbReference type="ARBA" id="ARBA00022723"/>
    </source>
</evidence>
<dbReference type="InterPro" id="IPR036414">
    <property type="entry name" value="YaeB_N_sf"/>
</dbReference>
<accession>A0A2R4WXM6</accession>
<dbReference type="GO" id="GO:0032259">
    <property type="term" value="P:methylation"/>
    <property type="evidence" value="ECO:0007669"/>
    <property type="project" value="UniProtKB-KW"/>
</dbReference>
<dbReference type="PANTHER" id="PTHR39418:SF1">
    <property type="entry name" value="DEHYDROGENASE"/>
    <property type="match status" value="1"/>
</dbReference>
<dbReference type="InterPro" id="IPR000962">
    <property type="entry name" value="Znf_DskA_TraR"/>
</dbReference>
<feature type="domain" description="TsaA-like" evidence="7">
    <location>
        <begin position="5"/>
        <end position="131"/>
    </location>
</feature>
<name>A0A2R4WXM6_9EURY</name>
<dbReference type="PANTHER" id="PTHR39418">
    <property type="entry name" value="DEHYDROGENASE-RELATED"/>
    <property type="match status" value="1"/>
</dbReference>
<evidence type="ECO:0000256" key="1">
    <source>
        <dbReference type="ARBA" id="ARBA00022691"/>
    </source>
</evidence>
<dbReference type="GeneID" id="36510930"/>
<keyword evidence="2" id="KW-0479">Metal-binding</keyword>
<sequence>MFEAITQIGTVHSAFDEPSDPETMRERESTIVIDEAYSDGLYRIEDSDHLVVVFYIHEADAPTLRGPRRYGVERGTFASRSPHRPSPIGTTTVELLERDGRELLVRGLDAIDGTPVLDLKPYAPSLDRPTRETDRRADPRGHVERAIADRDREAVLLEAGGIHGHYCPYLALGVMAGVHAMRELGATSDGFEDLIAVTETNSCFADGVQVATGCTVGNNALVYRDLGKTAMTLVRRSAPDAGVRVHVKEREAIVERDYPEANALFERVIADGEGTDADRERLAERWAEVAFDLLDRPIGELCDIQTGVAVDLPDPAPIYEDAICAACGESVMAPKTVERDAERFCRACAGAEYHQLDGRGCSWIESDRVGSS</sequence>
<evidence type="ECO:0000256" key="5">
    <source>
        <dbReference type="ARBA" id="ARBA00033753"/>
    </source>
</evidence>
<evidence type="ECO:0000256" key="6">
    <source>
        <dbReference type="SAM" id="MobiDB-lite"/>
    </source>
</evidence>
<dbReference type="KEGG" id="harc:HARCEL1_00445"/>
<dbReference type="SUPFAM" id="SSF143555">
    <property type="entry name" value="FwdE-like"/>
    <property type="match status" value="1"/>
</dbReference>
<dbReference type="CDD" id="cd09281">
    <property type="entry name" value="UPF0066"/>
    <property type="match status" value="1"/>
</dbReference>
<dbReference type="Pfam" id="PF02663">
    <property type="entry name" value="FmdE"/>
    <property type="match status" value="1"/>
</dbReference>
<comment type="similarity">
    <text evidence="5">Belongs to the tRNA methyltransferase O family.</text>
</comment>
<dbReference type="GO" id="GO:0008168">
    <property type="term" value="F:methyltransferase activity"/>
    <property type="evidence" value="ECO:0007669"/>
    <property type="project" value="UniProtKB-KW"/>
</dbReference>
<feature type="compositionally biased region" description="Basic and acidic residues" evidence="6">
    <location>
        <begin position="128"/>
        <end position="141"/>
    </location>
</feature>
<dbReference type="NCBIfam" id="TIGR00104">
    <property type="entry name" value="tRNA_TsaA"/>
    <property type="match status" value="1"/>
</dbReference>
<dbReference type="Pfam" id="PF01980">
    <property type="entry name" value="TrmO_N"/>
    <property type="match status" value="1"/>
</dbReference>
<dbReference type="Gene3D" id="2.40.30.70">
    <property type="entry name" value="YaeB-like"/>
    <property type="match status" value="1"/>
</dbReference>
<keyword evidence="9" id="KW-1185">Reference proteome</keyword>
<dbReference type="InterPro" id="IPR023370">
    <property type="entry name" value="TrmO-like_N"/>
</dbReference>
<evidence type="ECO:0000259" key="7">
    <source>
        <dbReference type="PROSITE" id="PS51668"/>
    </source>
</evidence>
<dbReference type="GO" id="GO:0008270">
    <property type="term" value="F:zinc ion binding"/>
    <property type="evidence" value="ECO:0007669"/>
    <property type="project" value="UniProtKB-KW"/>
</dbReference>
<dbReference type="Gene3D" id="3.30.1330.130">
    <property type="match status" value="1"/>
</dbReference>
<keyword evidence="1" id="KW-0949">S-adenosyl-L-methionine</keyword>
<keyword evidence="8" id="KW-0489">Methyltransferase</keyword>
<keyword evidence="3" id="KW-0863">Zinc-finger</keyword>
<organism evidence="8 9">
    <name type="scientific">Halococcoides cellulosivorans</name>
    <dbReference type="NCBI Taxonomy" id="1679096"/>
    <lineage>
        <taxon>Archaea</taxon>
        <taxon>Methanobacteriati</taxon>
        <taxon>Methanobacteriota</taxon>
        <taxon>Stenosarchaea group</taxon>
        <taxon>Halobacteria</taxon>
        <taxon>Halobacteriales</taxon>
        <taxon>Haloarculaceae</taxon>
        <taxon>Halococcoides</taxon>
    </lineage>
</organism>
<evidence type="ECO:0000256" key="3">
    <source>
        <dbReference type="ARBA" id="ARBA00022771"/>
    </source>
</evidence>
<gene>
    <name evidence="8" type="primary">tsaA</name>
    <name evidence="8" type="ORF">HARCEL1_00445</name>
</gene>
<dbReference type="RefSeq" id="WP_108380662.1">
    <property type="nucleotide sequence ID" value="NZ_CP028858.1"/>
</dbReference>
<dbReference type="InterPro" id="IPR053194">
    <property type="entry name" value="tRNA_methyltr_O"/>
</dbReference>
<proteinExistence type="inferred from homology"/>
<dbReference type="InterPro" id="IPR003814">
    <property type="entry name" value="FmdEsu_dom"/>
</dbReference>
<dbReference type="SUPFAM" id="SSF118196">
    <property type="entry name" value="YaeB-like"/>
    <property type="match status" value="1"/>
</dbReference>
<dbReference type="Pfam" id="PF01258">
    <property type="entry name" value="zf-dskA_traR"/>
    <property type="match status" value="1"/>
</dbReference>
<dbReference type="AlphaFoldDB" id="A0A2R4WXM6"/>
<protein>
    <submittedName>
        <fullName evidence="8">tRNA (N6-threonylcarbamoyladenosine(37)-N6)-methyltransferase TrmO</fullName>
    </submittedName>
</protein>
<dbReference type="Proteomes" id="UP000244727">
    <property type="component" value="Chromosome"/>
</dbReference>
<evidence type="ECO:0000313" key="9">
    <source>
        <dbReference type="Proteomes" id="UP000244727"/>
    </source>
</evidence>
<evidence type="ECO:0000313" key="8">
    <source>
        <dbReference type="EMBL" id="AWB26293.1"/>
    </source>
</evidence>
<feature type="region of interest" description="Disordered" evidence="6">
    <location>
        <begin position="122"/>
        <end position="141"/>
    </location>
</feature>